<dbReference type="Gene3D" id="1.10.10.60">
    <property type="entry name" value="Homeodomain-like"/>
    <property type="match status" value="1"/>
</dbReference>
<reference evidence="6" key="1">
    <citation type="journal article" date="2019" name="Int. J. Syst. Evol. Microbiol.">
        <title>The Global Catalogue of Microorganisms (GCM) 10K type strain sequencing project: providing services to taxonomists for standard genome sequencing and annotation.</title>
        <authorList>
            <consortium name="The Broad Institute Genomics Platform"/>
            <consortium name="The Broad Institute Genome Sequencing Center for Infectious Disease"/>
            <person name="Wu L."/>
            <person name="Ma J."/>
        </authorList>
    </citation>
    <scope>NUCLEOTIDE SEQUENCE [LARGE SCALE GENOMIC DNA]</scope>
    <source>
        <strain evidence="6">CGMCC 1.15111</strain>
    </source>
</reference>
<dbReference type="InterPro" id="IPR014710">
    <property type="entry name" value="RmlC-like_jellyroll"/>
</dbReference>
<keyword evidence="2" id="KW-0238">DNA-binding</keyword>
<evidence type="ECO:0000259" key="4">
    <source>
        <dbReference type="PROSITE" id="PS01124"/>
    </source>
</evidence>
<protein>
    <submittedName>
        <fullName evidence="5">AraC family transcriptional regulator</fullName>
    </submittedName>
</protein>
<dbReference type="PANTHER" id="PTHR43280:SF32">
    <property type="entry name" value="TRANSCRIPTIONAL REGULATORY PROTEIN"/>
    <property type="match status" value="1"/>
</dbReference>
<evidence type="ECO:0000313" key="6">
    <source>
        <dbReference type="Proteomes" id="UP000658258"/>
    </source>
</evidence>
<dbReference type="Pfam" id="PF02311">
    <property type="entry name" value="AraC_binding"/>
    <property type="match status" value="1"/>
</dbReference>
<evidence type="ECO:0000256" key="1">
    <source>
        <dbReference type="ARBA" id="ARBA00023015"/>
    </source>
</evidence>
<dbReference type="Proteomes" id="UP000658258">
    <property type="component" value="Unassembled WGS sequence"/>
</dbReference>
<evidence type="ECO:0000256" key="3">
    <source>
        <dbReference type="ARBA" id="ARBA00023163"/>
    </source>
</evidence>
<dbReference type="InterPro" id="IPR037923">
    <property type="entry name" value="HTH-like"/>
</dbReference>
<keyword evidence="3" id="KW-0804">Transcription</keyword>
<proteinExistence type="predicted"/>
<accession>A0ABQ3I5A4</accession>
<name>A0ABQ3I5A4_9BACT</name>
<evidence type="ECO:0000256" key="2">
    <source>
        <dbReference type="ARBA" id="ARBA00023125"/>
    </source>
</evidence>
<dbReference type="Gene3D" id="2.60.120.10">
    <property type="entry name" value="Jelly Rolls"/>
    <property type="match status" value="1"/>
</dbReference>
<dbReference type="SUPFAM" id="SSF51215">
    <property type="entry name" value="Regulatory protein AraC"/>
    <property type="match status" value="1"/>
</dbReference>
<keyword evidence="1" id="KW-0805">Transcription regulation</keyword>
<sequence>MLKHHGEILVPHKHDFYLVVLFTQGSGVHEIDFVRYEIQPGALFVLSPGQSHFWQPSADAEGLILFHSREFYDLAFADHSLADFSFYSSLTRSSMVQLVAPLLEEVYQLMSLVLREYSGQGLWRHRKIQMLLGILYTNLARVCSPSVDSGWRIGRYAAHLTELERLINVHYKAHKSAGVYAEMLNLTVRHLNRVVREQLNKSTTELIMERVVLEAKRLLVNSLDVGLTEVAEQLGFDDYAYFSRIFKKYTGVSPSTFAQQYKSSYYR</sequence>
<feature type="domain" description="HTH araC/xylS-type" evidence="4">
    <location>
        <begin position="161"/>
        <end position="260"/>
    </location>
</feature>
<gene>
    <name evidence="5" type="ORF">GCM10011340_21030</name>
</gene>
<dbReference type="PROSITE" id="PS01124">
    <property type="entry name" value="HTH_ARAC_FAMILY_2"/>
    <property type="match status" value="1"/>
</dbReference>
<dbReference type="SMART" id="SM00342">
    <property type="entry name" value="HTH_ARAC"/>
    <property type="match status" value="1"/>
</dbReference>
<dbReference type="EMBL" id="BNAG01000003">
    <property type="protein sequence ID" value="GHE65676.1"/>
    <property type="molecule type" value="Genomic_DNA"/>
</dbReference>
<dbReference type="InterPro" id="IPR018060">
    <property type="entry name" value="HTH_AraC"/>
</dbReference>
<dbReference type="InterPro" id="IPR009057">
    <property type="entry name" value="Homeodomain-like_sf"/>
</dbReference>
<dbReference type="Pfam" id="PF12833">
    <property type="entry name" value="HTH_18"/>
    <property type="match status" value="1"/>
</dbReference>
<dbReference type="SUPFAM" id="SSF46689">
    <property type="entry name" value="Homeodomain-like"/>
    <property type="match status" value="1"/>
</dbReference>
<evidence type="ECO:0000313" key="5">
    <source>
        <dbReference type="EMBL" id="GHE65676.1"/>
    </source>
</evidence>
<comment type="caution">
    <text evidence="5">The sequence shown here is derived from an EMBL/GenBank/DDBJ whole genome shotgun (WGS) entry which is preliminary data.</text>
</comment>
<dbReference type="InterPro" id="IPR003313">
    <property type="entry name" value="AraC-bd"/>
</dbReference>
<dbReference type="PANTHER" id="PTHR43280">
    <property type="entry name" value="ARAC-FAMILY TRANSCRIPTIONAL REGULATOR"/>
    <property type="match status" value="1"/>
</dbReference>
<keyword evidence="6" id="KW-1185">Reference proteome</keyword>
<organism evidence="5 6">
    <name type="scientific">Roseivirga thermotolerans</name>
    <dbReference type="NCBI Taxonomy" id="1758176"/>
    <lineage>
        <taxon>Bacteria</taxon>
        <taxon>Pseudomonadati</taxon>
        <taxon>Bacteroidota</taxon>
        <taxon>Cytophagia</taxon>
        <taxon>Cytophagales</taxon>
        <taxon>Roseivirgaceae</taxon>
        <taxon>Roseivirga</taxon>
    </lineage>
</organism>
<dbReference type="PRINTS" id="PR00032">
    <property type="entry name" value="HTHARAC"/>
</dbReference>
<dbReference type="InterPro" id="IPR020449">
    <property type="entry name" value="Tscrpt_reg_AraC-type_HTH"/>
</dbReference>